<dbReference type="InterPro" id="IPR018466">
    <property type="entry name" value="Kre9/Knh1-like_N"/>
</dbReference>
<keyword evidence="2" id="KW-0472">Membrane</keyword>
<dbReference type="PANTHER" id="PTHR40633:SF1">
    <property type="entry name" value="GPI ANCHORED SERINE-THREONINE RICH PROTEIN (AFU_ORTHOLOGUE AFUA_1G03630)"/>
    <property type="match status" value="1"/>
</dbReference>
<keyword evidence="5" id="KW-1185">Reference proteome</keyword>
<dbReference type="InterPro" id="IPR052982">
    <property type="entry name" value="SRP1/TIP1-like"/>
</dbReference>
<dbReference type="PANTHER" id="PTHR40633">
    <property type="entry name" value="MATRIX PROTEIN, PUTATIVE (AFU_ORTHOLOGUE AFUA_8G05410)-RELATED"/>
    <property type="match status" value="1"/>
</dbReference>
<reference evidence="4 5" key="1">
    <citation type="submission" date="2019-10" db="EMBL/GenBank/DDBJ databases">
        <authorList>
            <person name="Palmer J.M."/>
        </authorList>
    </citation>
    <scope>NUCLEOTIDE SEQUENCE [LARGE SCALE GENOMIC DNA]</scope>
    <source>
        <strain evidence="4 5">TWF506</strain>
    </source>
</reference>
<feature type="domain" description="Yeast cell wall synthesis Kre9/Knh1-like N-terminal" evidence="3">
    <location>
        <begin position="24"/>
        <end position="121"/>
    </location>
</feature>
<evidence type="ECO:0000256" key="2">
    <source>
        <dbReference type="SAM" id="Phobius"/>
    </source>
</evidence>
<dbReference type="Proteomes" id="UP001307849">
    <property type="component" value="Unassembled WGS sequence"/>
</dbReference>
<keyword evidence="2" id="KW-1133">Transmembrane helix</keyword>
<feature type="transmembrane region" description="Helical" evidence="2">
    <location>
        <begin position="148"/>
        <end position="169"/>
    </location>
</feature>
<evidence type="ECO:0000259" key="3">
    <source>
        <dbReference type="Pfam" id="PF10342"/>
    </source>
</evidence>
<dbReference type="AlphaFoldDB" id="A0AAN8NHM6"/>
<protein>
    <recommendedName>
        <fullName evidence="3">Yeast cell wall synthesis Kre9/Knh1-like N-terminal domain-containing protein</fullName>
    </recommendedName>
</protein>
<evidence type="ECO:0000313" key="5">
    <source>
        <dbReference type="Proteomes" id="UP001307849"/>
    </source>
</evidence>
<dbReference type="Pfam" id="PF10342">
    <property type="entry name" value="Kre9_KNH"/>
    <property type="match status" value="1"/>
</dbReference>
<gene>
    <name evidence="4" type="ORF">TWF506_006695</name>
</gene>
<name>A0AAN8NHM6_9PEZI</name>
<dbReference type="EMBL" id="JAVHJM010000003">
    <property type="protein sequence ID" value="KAK6516809.1"/>
    <property type="molecule type" value="Genomic_DNA"/>
</dbReference>
<keyword evidence="2" id="KW-0812">Transmembrane</keyword>
<evidence type="ECO:0000256" key="1">
    <source>
        <dbReference type="ARBA" id="ARBA00022729"/>
    </source>
</evidence>
<keyword evidence="1" id="KW-0732">Signal</keyword>
<proteinExistence type="predicted"/>
<comment type="caution">
    <text evidence="4">The sequence shown here is derived from an EMBL/GenBank/DDBJ whole genome shotgun (WGS) entry which is preliminary data.</text>
</comment>
<accession>A0AAN8NHM6</accession>
<evidence type="ECO:0000313" key="4">
    <source>
        <dbReference type="EMBL" id="KAK6516809.1"/>
    </source>
</evidence>
<sequence>MSSNDDQEALMPTFTTFQGNKVTSPNPSTTLQVGKPFMITWTNITGPPAVPSVTIYLLNYLDPTAKKPSDLKRTGRIATVENTGSYRWMVPNFIADSDTYVIEMSYDTWMGNYSYSRPFAVMGAGVNPPTLPDYETNVGIRWSTVGPAVAAIAAGVGLLVAAGTGYWIVNRRRKRAAEKRREEERRVQEIKLGDVEGGSRGTSLDGGV</sequence>
<organism evidence="4 5">
    <name type="scientific">Arthrobotrys conoides</name>
    <dbReference type="NCBI Taxonomy" id="74498"/>
    <lineage>
        <taxon>Eukaryota</taxon>
        <taxon>Fungi</taxon>
        <taxon>Dikarya</taxon>
        <taxon>Ascomycota</taxon>
        <taxon>Pezizomycotina</taxon>
        <taxon>Orbiliomycetes</taxon>
        <taxon>Orbiliales</taxon>
        <taxon>Orbiliaceae</taxon>
        <taxon>Arthrobotrys</taxon>
    </lineage>
</organism>